<sequence length="60" mass="7050">MMFAQDVDAQLLPITKLKKVQDVIRKDRRLSVRTVAEKVNLDKESVRRILRKDLNMTKVV</sequence>
<dbReference type="AlphaFoldDB" id="A0A067QTQ5"/>
<name>A0A067QTQ5_ZOONE</name>
<reference evidence="1 2" key="1">
    <citation type="journal article" date="2014" name="Nat. Commun.">
        <title>Molecular traces of alternative social organization in a termite genome.</title>
        <authorList>
            <person name="Terrapon N."/>
            <person name="Li C."/>
            <person name="Robertson H.M."/>
            <person name="Ji L."/>
            <person name="Meng X."/>
            <person name="Booth W."/>
            <person name="Chen Z."/>
            <person name="Childers C.P."/>
            <person name="Glastad K.M."/>
            <person name="Gokhale K."/>
            <person name="Gowin J."/>
            <person name="Gronenberg W."/>
            <person name="Hermansen R.A."/>
            <person name="Hu H."/>
            <person name="Hunt B.G."/>
            <person name="Huylmans A.K."/>
            <person name="Khalil S.M."/>
            <person name="Mitchell R.D."/>
            <person name="Munoz-Torres M.C."/>
            <person name="Mustard J.A."/>
            <person name="Pan H."/>
            <person name="Reese J.T."/>
            <person name="Scharf M.E."/>
            <person name="Sun F."/>
            <person name="Vogel H."/>
            <person name="Xiao J."/>
            <person name="Yang W."/>
            <person name="Yang Z."/>
            <person name="Yang Z."/>
            <person name="Zhou J."/>
            <person name="Zhu J."/>
            <person name="Brent C.S."/>
            <person name="Elsik C.G."/>
            <person name="Goodisman M.A."/>
            <person name="Liberles D.A."/>
            <person name="Roe R.M."/>
            <person name="Vargo E.L."/>
            <person name="Vilcinskas A."/>
            <person name="Wang J."/>
            <person name="Bornberg-Bauer E."/>
            <person name="Korb J."/>
            <person name="Zhang G."/>
            <person name="Liebig J."/>
        </authorList>
    </citation>
    <scope>NUCLEOTIDE SEQUENCE [LARGE SCALE GENOMIC DNA]</scope>
    <source>
        <tissue evidence="1">Whole organism</tissue>
    </source>
</reference>
<evidence type="ECO:0000313" key="2">
    <source>
        <dbReference type="Proteomes" id="UP000027135"/>
    </source>
</evidence>
<organism evidence="1 2">
    <name type="scientific">Zootermopsis nevadensis</name>
    <name type="common">Dampwood termite</name>
    <dbReference type="NCBI Taxonomy" id="136037"/>
    <lineage>
        <taxon>Eukaryota</taxon>
        <taxon>Metazoa</taxon>
        <taxon>Ecdysozoa</taxon>
        <taxon>Arthropoda</taxon>
        <taxon>Hexapoda</taxon>
        <taxon>Insecta</taxon>
        <taxon>Pterygota</taxon>
        <taxon>Neoptera</taxon>
        <taxon>Polyneoptera</taxon>
        <taxon>Dictyoptera</taxon>
        <taxon>Blattodea</taxon>
        <taxon>Blattoidea</taxon>
        <taxon>Termitoidae</taxon>
        <taxon>Termopsidae</taxon>
        <taxon>Zootermopsis</taxon>
    </lineage>
</organism>
<keyword evidence="2" id="KW-1185">Reference proteome</keyword>
<dbReference type="EMBL" id="KK853027">
    <property type="protein sequence ID" value="KDR12292.1"/>
    <property type="molecule type" value="Genomic_DNA"/>
</dbReference>
<evidence type="ECO:0000313" key="1">
    <source>
        <dbReference type="EMBL" id="KDR12292.1"/>
    </source>
</evidence>
<dbReference type="Proteomes" id="UP000027135">
    <property type="component" value="Unassembled WGS sequence"/>
</dbReference>
<proteinExistence type="predicted"/>
<protein>
    <submittedName>
        <fullName evidence="1">Uncharacterized protein</fullName>
    </submittedName>
</protein>
<gene>
    <name evidence="1" type="ORF">L798_13809</name>
</gene>
<accession>A0A067QTQ5</accession>
<dbReference type="InParanoid" id="A0A067QTQ5"/>